<dbReference type="Pfam" id="PF06035">
    <property type="entry name" value="Peptidase_C93"/>
    <property type="match status" value="1"/>
</dbReference>
<dbReference type="RefSeq" id="WP_131568751.1">
    <property type="nucleotide sequence ID" value="NZ_JAINFK010000009.1"/>
</dbReference>
<feature type="chain" id="PRO_5020795509" evidence="1">
    <location>
        <begin position="28"/>
        <end position="199"/>
    </location>
</feature>
<proteinExistence type="predicted"/>
<evidence type="ECO:0000256" key="1">
    <source>
        <dbReference type="SAM" id="SignalP"/>
    </source>
</evidence>
<dbReference type="Gene3D" id="3.10.620.30">
    <property type="match status" value="1"/>
</dbReference>
<name>A0A4R0PBE4_9HYPH</name>
<dbReference type="EMBL" id="SJST01000003">
    <property type="protein sequence ID" value="TCD14581.1"/>
    <property type="molecule type" value="Genomic_DNA"/>
</dbReference>
<comment type="caution">
    <text evidence="2">The sequence shown here is derived from an EMBL/GenBank/DDBJ whole genome shotgun (WGS) entry which is preliminary data.</text>
</comment>
<sequence length="199" mass="22388">MTTFKKKFSLISAATAGLLLVAGSAQASPMQIGNLTSQPVGHYEFCQQVPLECNPITGKSAPGRLTQDTWRKMVQVNATINRAIAPRTDKEMWGIEELWSYPLKYGDCEDYVLLKRYELIKAGFSPSNLLITVVLQPNGEGHAVLTVRTDKGDFILDNLVGEVLDWRDTRYRYLKRQASEHAGRWVSIIDERTTVAHNF</sequence>
<dbReference type="InterPro" id="IPR010319">
    <property type="entry name" value="Transglutaminase-like_Cys_pept"/>
</dbReference>
<keyword evidence="3" id="KW-1185">Reference proteome</keyword>
<gene>
    <name evidence="2" type="ORF">E0D97_11070</name>
</gene>
<accession>A0A4R0PBE4</accession>
<keyword evidence="1" id="KW-0732">Signal</keyword>
<dbReference type="AlphaFoldDB" id="A0A4R0PBE4"/>
<dbReference type="PANTHER" id="PTHR39327:SF1">
    <property type="entry name" value="BLR5470 PROTEIN"/>
    <property type="match status" value="1"/>
</dbReference>
<dbReference type="PANTHER" id="PTHR39327">
    <property type="match status" value="1"/>
</dbReference>
<reference evidence="2 3" key="1">
    <citation type="journal article" date="2015" name="Antonie Van Leeuwenhoek">
        <title>Oricola cellulosilytica gen. nov., sp. nov., a cellulose-degrading bacterium of the family Phyllobacteriaceae isolated from surface seashore water, and emended descriptions of Mesorhizobium loti and Phyllobacterium myrsinacearum.</title>
        <authorList>
            <person name="Hameed A."/>
            <person name="Shahina M."/>
            <person name="Lai W.A."/>
            <person name="Lin S.Y."/>
            <person name="Young L.S."/>
            <person name="Liu Y.C."/>
            <person name="Hsu Y.H."/>
            <person name="Young C.C."/>
        </authorList>
    </citation>
    <scope>NUCLEOTIDE SEQUENCE [LARGE SCALE GENOMIC DNA]</scope>
    <source>
        <strain evidence="2 3">KCTC 52183</strain>
    </source>
</reference>
<evidence type="ECO:0000313" key="3">
    <source>
        <dbReference type="Proteomes" id="UP000291301"/>
    </source>
</evidence>
<protein>
    <submittedName>
        <fullName evidence="2">Transglutaminase</fullName>
    </submittedName>
</protein>
<evidence type="ECO:0000313" key="2">
    <source>
        <dbReference type="EMBL" id="TCD14581.1"/>
    </source>
</evidence>
<dbReference type="OrthoDB" id="7206808at2"/>
<feature type="signal peptide" evidence="1">
    <location>
        <begin position="1"/>
        <end position="27"/>
    </location>
</feature>
<organism evidence="2 3">
    <name type="scientific">Oricola cellulosilytica</name>
    <dbReference type="NCBI Taxonomy" id="1429082"/>
    <lineage>
        <taxon>Bacteria</taxon>
        <taxon>Pseudomonadati</taxon>
        <taxon>Pseudomonadota</taxon>
        <taxon>Alphaproteobacteria</taxon>
        <taxon>Hyphomicrobiales</taxon>
        <taxon>Ahrensiaceae</taxon>
        <taxon>Oricola</taxon>
    </lineage>
</organism>
<dbReference type="Proteomes" id="UP000291301">
    <property type="component" value="Unassembled WGS sequence"/>
</dbReference>